<organism evidence="1 2">
    <name type="scientific">Streptomyces violarus</name>
    <dbReference type="NCBI Taxonomy" id="67380"/>
    <lineage>
        <taxon>Bacteria</taxon>
        <taxon>Bacillati</taxon>
        <taxon>Actinomycetota</taxon>
        <taxon>Actinomycetes</taxon>
        <taxon>Kitasatosporales</taxon>
        <taxon>Streptomycetaceae</taxon>
        <taxon>Streptomyces</taxon>
    </lineage>
</organism>
<protein>
    <submittedName>
        <fullName evidence="1">Uncharacterized protein</fullName>
    </submittedName>
</protein>
<keyword evidence="2" id="KW-1185">Reference proteome</keyword>
<accession>A0A7W5F2N0</accession>
<proteinExistence type="predicted"/>
<dbReference type="EMBL" id="JACHXE010000004">
    <property type="protein sequence ID" value="MBB3077704.1"/>
    <property type="molecule type" value="Genomic_DNA"/>
</dbReference>
<dbReference type="Proteomes" id="UP000572907">
    <property type="component" value="Unassembled WGS sequence"/>
</dbReference>
<sequence>MSENVTLDGLAVPLRALRLLAVDFGHLPAPDVRLSPVFPAQLELSFHRGLPDFEVWREALGISPDAVVYREQSDGRTRVLKASSDFAGAELELTGYSDVCAPEPVGGAA</sequence>
<evidence type="ECO:0000313" key="1">
    <source>
        <dbReference type="EMBL" id="MBB3077704.1"/>
    </source>
</evidence>
<comment type="caution">
    <text evidence="1">The sequence shown here is derived from an EMBL/GenBank/DDBJ whole genome shotgun (WGS) entry which is preliminary data.</text>
</comment>
<name>A0A7W5F2N0_9ACTN</name>
<dbReference type="AlphaFoldDB" id="A0A7W5F2N0"/>
<dbReference type="RefSeq" id="WP_184593723.1">
    <property type="nucleotide sequence ID" value="NZ_BMUP01000013.1"/>
</dbReference>
<gene>
    <name evidence="1" type="ORF">FHS41_004211</name>
</gene>
<reference evidence="1 2" key="1">
    <citation type="submission" date="2020-08" db="EMBL/GenBank/DDBJ databases">
        <title>Genomic Encyclopedia of Type Strains, Phase III (KMG-III): the genomes of soil and plant-associated and newly described type strains.</title>
        <authorList>
            <person name="Whitman W."/>
        </authorList>
    </citation>
    <scope>NUCLEOTIDE SEQUENCE [LARGE SCALE GENOMIC DNA]</scope>
    <source>
        <strain evidence="1 2">CECT 3237</strain>
    </source>
</reference>
<evidence type="ECO:0000313" key="2">
    <source>
        <dbReference type="Proteomes" id="UP000572907"/>
    </source>
</evidence>